<keyword evidence="2" id="KW-1185">Reference proteome</keyword>
<evidence type="ECO:0000313" key="1">
    <source>
        <dbReference type="EMBL" id="KAI4559212.1"/>
    </source>
</evidence>
<organism evidence="1 2">
    <name type="scientific">Ovis ammon polii x Ovis aries</name>
    <dbReference type="NCBI Taxonomy" id="2918886"/>
    <lineage>
        <taxon>Eukaryota</taxon>
        <taxon>Metazoa</taxon>
        <taxon>Chordata</taxon>
        <taxon>Craniata</taxon>
        <taxon>Vertebrata</taxon>
        <taxon>Euteleostomi</taxon>
        <taxon>Mammalia</taxon>
        <taxon>Eutheria</taxon>
        <taxon>Laurasiatheria</taxon>
        <taxon>Artiodactyla</taxon>
        <taxon>Ruminantia</taxon>
        <taxon>Pecora</taxon>
        <taxon>Bovidae</taxon>
        <taxon>Caprinae</taxon>
        <taxon>Ovis</taxon>
    </lineage>
</organism>
<gene>
    <name evidence="1" type="ORF">MJG53_017738</name>
</gene>
<name>A0ACB9U4M8_9CETA</name>
<accession>A0ACB9U4M8</accession>
<protein>
    <submittedName>
        <fullName evidence="1">Uncharacterized protein</fullName>
    </submittedName>
</protein>
<comment type="caution">
    <text evidence="1">The sequence shown here is derived from an EMBL/GenBank/DDBJ whole genome shotgun (WGS) entry which is preliminary data.</text>
</comment>
<proteinExistence type="predicted"/>
<dbReference type="Proteomes" id="UP001057279">
    <property type="component" value="Linkage Group LG23"/>
</dbReference>
<evidence type="ECO:0000313" key="2">
    <source>
        <dbReference type="Proteomes" id="UP001057279"/>
    </source>
</evidence>
<reference evidence="1" key="1">
    <citation type="submission" date="2022-03" db="EMBL/GenBank/DDBJ databases">
        <title>Genomic analyses of argali, domestic sheep and their hybrids provide insights into chromosomal evolution, heterosis and genetic basis of agronomic traits.</title>
        <authorList>
            <person name="Li M."/>
        </authorList>
    </citation>
    <scope>NUCLEOTIDE SEQUENCE</scope>
    <source>
        <strain evidence="1">F1 hybrid</strain>
    </source>
</reference>
<sequence>MWAGPSCFLSSGDRKGQSPCELLAGLWGFLTVGSRILRPCVESGPEPEDSSPVWTRILGYFWSLLSGERPGFSSEQAAKGSLISTYEAETELFWMWAGPTCFLSSGEGAVPRATVVGIDPRRESRGSAEKQVPLEWTETSRGLLEWWHDDGVPLAFPVERASSEVRREYREFFPDQAAKGSLIWIYEAETGILWMGPGLSCFL</sequence>
<dbReference type="EMBL" id="CM043048">
    <property type="protein sequence ID" value="KAI4559212.1"/>
    <property type="molecule type" value="Genomic_DNA"/>
</dbReference>